<dbReference type="EMBL" id="JBCNJP010011621">
    <property type="protein sequence ID" value="KAK9048548.1"/>
    <property type="molecule type" value="Genomic_DNA"/>
</dbReference>
<protein>
    <submittedName>
        <fullName evidence="1">Uncharacterized protein</fullName>
    </submittedName>
</protein>
<keyword evidence="2" id="KW-1185">Reference proteome</keyword>
<evidence type="ECO:0000313" key="2">
    <source>
        <dbReference type="Proteomes" id="UP001408789"/>
    </source>
</evidence>
<reference evidence="1 2" key="1">
    <citation type="submission" date="2024-04" db="EMBL/GenBank/DDBJ databases">
        <title>The reference genome of an endangered Asteraceae, Deinandra increscens subsp. villosa, native to the Central Coast of California.</title>
        <authorList>
            <person name="Guilliams M."/>
            <person name="Hasenstab-Lehman K."/>
            <person name="Meyer R."/>
            <person name="Mcevoy S."/>
        </authorList>
    </citation>
    <scope>NUCLEOTIDE SEQUENCE [LARGE SCALE GENOMIC DNA]</scope>
    <source>
        <tissue evidence="1">Leaf</tissue>
    </source>
</reference>
<name>A0AAP0C811_9ASTR</name>
<organism evidence="1 2">
    <name type="scientific">Deinandra increscens subsp. villosa</name>
    <dbReference type="NCBI Taxonomy" id="3103831"/>
    <lineage>
        <taxon>Eukaryota</taxon>
        <taxon>Viridiplantae</taxon>
        <taxon>Streptophyta</taxon>
        <taxon>Embryophyta</taxon>
        <taxon>Tracheophyta</taxon>
        <taxon>Spermatophyta</taxon>
        <taxon>Magnoliopsida</taxon>
        <taxon>eudicotyledons</taxon>
        <taxon>Gunneridae</taxon>
        <taxon>Pentapetalae</taxon>
        <taxon>asterids</taxon>
        <taxon>campanulids</taxon>
        <taxon>Asterales</taxon>
        <taxon>Asteraceae</taxon>
        <taxon>Asteroideae</taxon>
        <taxon>Heliantheae alliance</taxon>
        <taxon>Madieae</taxon>
        <taxon>Madiinae</taxon>
        <taxon>Deinandra</taxon>
    </lineage>
</organism>
<accession>A0AAP0C811</accession>
<sequence>MAPKSNRKAASKATQLFFAEHNVVAYFEKSDKSKLFDEMNDFLEKSNTHFALTVNPVICKQRIAESFPDPEWSQDDKDRIHIIMTSNRLHQVFIKRKRVTNWEYKKETNMYHIFTSEGETIRSLQDALNGLSKDEIRDIVRIGDTESRIMTRTFHESLLCNKAKFRLQAIEEENKMGTG</sequence>
<dbReference type="AlphaFoldDB" id="A0AAP0C811"/>
<comment type="caution">
    <text evidence="1">The sequence shown here is derived from an EMBL/GenBank/DDBJ whole genome shotgun (WGS) entry which is preliminary data.</text>
</comment>
<dbReference type="Proteomes" id="UP001408789">
    <property type="component" value="Unassembled WGS sequence"/>
</dbReference>
<evidence type="ECO:0000313" key="1">
    <source>
        <dbReference type="EMBL" id="KAK9048548.1"/>
    </source>
</evidence>
<proteinExistence type="predicted"/>
<gene>
    <name evidence="1" type="ORF">SSX86_032487</name>
</gene>